<dbReference type="Proteomes" id="UP001218188">
    <property type="component" value="Unassembled WGS sequence"/>
</dbReference>
<sequence>MARQPCKEETKQKAKAAKRREKNRRYYARKAKKIYRRQWDPPKQRQALLDDETPSITPVSEDEAVAHAVLSTMPKENTTPITAKGNGESTTRKEPKGLAEIAAYESSRDDSSSHSTADTLPGRRQFVYMTLANARAGIDEITRRRREAIQSRIEAERSERMRIVVESRRTYEEVLAIHQDRGSIEVEKWLQGVQASNMS</sequence>
<proteinExistence type="predicted"/>
<reference evidence="2" key="1">
    <citation type="submission" date="2023-03" db="EMBL/GenBank/DDBJ databases">
        <title>Massive genome expansion in bonnet fungi (Mycena s.s.) driven by repeated elements and novel gene families across ecological guilds.</title>
        <authorList>
            <consortium name="Lawrence Berkeley National Laboratory"/>
            <person name="Harder C.B."/>
            <person name="Miyauchi S."/>
            <person name="Viragh M."/>
            <person name="Kuo A."/>
            <person name="Thoen E."/>
            <person name="Andreopoulos B."/>
            <person name="Lu D."/>
            <person name="Skrede I."/>
            <person name="Drula E."/>
            <person name="Henrissat B."/>
            <person name="Morin E."/>
            <person name="Kohler A."/>
            <person name="Barry K."/>
            <person name="LaButti K."/>
            <person name="Morin E."/>
            <person name="Salamov A."/>
            <person name="Lipzen A."/>
            <person name="Mereny Z."/>
            <person name="Hegedus B."/>
            <person name="Baldrian P."/>
            <person name="Stursova M."/>
            <person name="Weitz H."/>
            <person name="Taylor A."/>
            <person name="Grigoriev I.V."/>
            <person name="Nagy L.G."/>
            <person name="Martin F."/>
            <person name="Kauserud H."/>
        </authorList>
    </citation>
    <scope>NUCLEOTIDE SEQUENCE</scope>
    <source>
        <strain evidence="2">CBHHK200</strain>
    </source>
</reference>
<evidence type="ECO:0000256" key="1">
    <source>
        <dbReference type="SAM" id="MobiDB-lite"/>
    </source>
</evidence>
<feature type="region of interest" description="Disordered" evidence="1">
    <location>
        <begin position="1"/>
        <end position="96"/>
    </location>
</feature>
<organism evidence="2 3">
    <name type="scientific">Mycena alexandri</name>
    <dbReference type="NCBI Taxonomy" id="1745969"/>
    <lineage>
        <taxon>Eukaryota</taxon>
        <taxon>Fungi</taxon>
        <taxon>Dikarya</taxon>
        <taxon>Basidiomycota</taxon>
        <taxon>Agaricomycotina</taxon>
        <taxon>Agaricomycetes</taxon>
        <taxon>Agaricomycetidae</taxon>
        <taxon>Agaricales</taxon>
        <taxon>Marasmiineae</taxon>
        <taxon>Mycenaceae</taxon>
        <taxon>Mycena</taxon>
    </lineage>
</organism>
<feature type="compositionally biased region" description="Basic and acidic residues" evidence="1">
    <location>
        <begin position="1"/>
        <end position="12"/>
    </location>
</feature>
<evidence type="ECO:0000313" key="3">
    <source>
        <dbReference type="Proteomes" id="UP001218188"/>
    </source>
</evidence>
<gene>
    <name evidence="2" type="ORF">C8F04DRAFT_1182334</name>
</gene>
<accession>A0AAD6T131</accession>
<protein>
    <submittedName>
        <fullName evidence="2">Uncharacterized protein</fullName>
    </submittedName>
</protein>
<feature type="compositionally biased region" description="Basic residues" evidence="1">
    <location>
        <begin position="13"/>
        <end position="36"/>
    </location>
</feature>
<name>A0AAD6T131_9AGAR</name>
<dbReference type="AlphaFoldDB" id="A0AAD6T131"/>
<keyword evidence="3" id="KW-1185">Reference proteome</keyword>
<comment type="caution">
    <text evidence="2">The sequence shown here is derived from an EMBL/GenBank/DDBJ whole genome shotgun (WGS) entry which is preliminary data.</text>
</comment>
<dbReference type="EMBL" id="JARJCM010000050">
    <property type="protein sequence ID" value="KAJ7035427.1"/>
    <property type="molecule type" value="Genomic_DNA"/>
</dbReference>
<evidence type="ECO:0000313" key="2">
    <source>
        <dbReference type="EMBL" id="KAJ7035427.1"/>
    </source>
</evidence>